<dbReference type="EMBL" id="JALJOS010000028">
    <property type="protein sequence ID" value="KAK9824767.1"/>
    <property type="molecule type" value="Genomic_DNA"/>
</dbReference>
<evidence type="ECO:0000313" key="3">
    <source>
        <dbReference type="EMBL" id="KAK9824767.1"/>
    </source>
</evidence>
<sequence length="501" mass="55917">MCELLGPPSHEAVAPPLWTLDAELTVLVLPDAALHKARRTGLLQGSEEAWEEMQQGSRWVLRGGLRVLWVVQATVKPNELPDRRTFESYNVDVYGDGNPPRHLIKFHRSPGGRLLARHRSQTAVILDTSKAVFSQPACSHIQPCYSERRLGLQSPKTGAKSQCGPYKEPQPGHSPASRRPSGASGNEDPDPLRAQAGLQQFLKRFAESKSTELDSHKARQLGIGRGRDSCDGSAQQHNISAKWQRDQIIQAHRLARRLRHRQVYRGLMHQSTPVAIKIITEQTQKEKLQFVQEISILKNLRHTNIVQFTGGLIDAARIVLVTEFMARGDLWHALRSDTERLFAWSRRGRKVALDIVRGLVYMHSKSVVHLDIKSCNVLLSRDGVAKVADVGLARLLNREAPVGVQGTFEWAAPEVLLGRPCTNKADIYGLGVVLWEIITGEEPRARALRSIREDEAPADIVELVDACRALEPRDRPSSVAVFEAFISSNDSHLRRPPSRSL</sequence>
<comment type="caution">
    <text evidence="3">The sequence shown here is derived from an EMBL/GenBank/DDBJ whole genome shotgun (WGS) entry which is preliminary data.</text>
</comment>
<dbReference type="InterPro" id="IPR008271">
    <property type="entry name" value="Ser/Thr_kinase_AS"/>
</dbReference>
<evidence type="ECO:0000256" key="1">
    <source>
        <dbReference type="SAM" id="MobiDB-lite"/>
    </source>
</evidence>
<dbReference type="Gene3D" id="1.10.510.10">
    <property type="entry name" value="Transferase(Phosphotransferase) domain 1"/>
    <property type="match status" value="1"/>
</dbReference>
<dbReference type="SMART" id="SM00220">
    <property type="entry name" value="S_TKc"/>
    <property type="match status" value="1"/>
</dbReference>
<dbReference type="AlphaFoldDB" id="A0AAW1QTJ1"/>
<protein>
    <recommendedName>
        <fullName evidence="2">Protein kinase domain-containing protein</fullName>
    </recommendedName>
</protein>
<feature type="domain" description="Protein kinase" evidence="2">
    <location>
        <begin position="243"/>
        <end position="486"/>
    </location>
</feature>
<dbReference type="InterPro" id="IPR011009">
    <property type="entry name" value="Kinase-like_dom_sf"/>
</dbReference>
<evidence type="ECO:0000259" key="2">
    <source>
        <dbReference type="PROSITE" id="PS50011"/>
    </source>
</evidence>
<accession>A0AAW1QTJ1</accession>
<dbReference type="PROSITE" id="PS50011">
    <property type="entry name" value="PROTEIN_KINASE_DOM"/>
    <property type="match status" value="1"/>
</dbReference>
<dbReference type="Proteomes" id="UP001438707">
    <property type="component" value="Unassembled WGS sequence"/>
</dbReference>
<dbReference type="Pfam" id="PF00069">
    <property type="entry name" value="Pkinase"/>
    <property type="match status" value="1"/>
</dbReference>
<dbReference type="PROSITE" id="PS00108">
    <property type="entry name" value="PROTEIN_KINASE_ST"/>
    <property type="match status" value="1"/>
</dbReference>
<dbReference type="PANTHER" id="PTHR44329">
    <property type="entry name" value="SERINE/THREONINE-PROTEIN KINASE TNNI3K-RELATED"/>
    <property type="match status" value="1"/>
</dbReference>
<dbReference type="SUPFAM" id="SSF56112">
    <property type="entry name" value="Protein kinase-like (PK-like)"/>
    <property type="match status" value="1"/>
</dbReference>
<gene>
    <name evidence="3" type="ORF">WJX74_006661</name>
</gene>
<evidence type="ECO:0000313" key="4">
    <source>
        <dbReference type="Proteomes" id="UP001438707"/>
    </source>
</evidence>
<dbReference type="GO" id="GO:0005524">
    <property type="term" value="F:ATP binding"/>
    <property type="evidence" value="ECO:0007669"/>
    <property type="project" value="InterPro"/>
</dbReference>
<proteinExistence type="predicted"/>
<dbReference type="GO" id="GO:0004674">
    <property type="term" value="F:protein serine/threonine kinase activity"/>
    <property type="evidence" value="ECO:0007669"/>
    <property type="project" value="TreeGrafter"/>
</dbReference>
<dbReference type="InterPro" id="IPR000719">
    <property type="entry name" value="Prot_kinase_dom"/>
</dbReference>
<keyword evidence="4" id="KW-1185">Reference proteome</keyword>
<dbReference type="PRINTS" id="PR00109">
    <property type="entry name" value="TYRKINASE"/>
</dbReference>
<dbReference type="InterPro" id="IPR051681">
    <property type="entry name" value="Ser/Thr_Kinases-Pseudokinases"/>
</dbReference>
<dbReference type="InterPro" id="IPR001245">
    <property type="entry name" value="Ser-Thr/Tyr_kinase_cat_dom"/>
</dbReference>
<name>A0AAW1QTJ1_9CHLO</name>
<reference evidence="3 4" key="1">
    <citation type="journal article" date="2024" name="Nat. Commun.">
        <title>Phylogenomics reveals the evolutionary origins of lichenization in chlorophyte algae.</title>
        <authorList>
            <person name="Puginier C."/>
            <person name="Libourel C."/>
            <person name="Otte J."/>
            <person name="Skaloud P."/>
            <person name="Haon M."/>
            <person name="Grisel S."/>
            <person name="Petersen M."/>
            <person name="Berrin J.G."/>
            <person name="Delaux P.M."/>
            <person name="Dal Grande F."/>
            <person name="Keller J."/>
        </authorList>
    </citation>
    <scope>NUCLEOTIDE SEQUENCE [LARGE SCALE GENOMIC DNA]</scope>
    <source>
        <strain evidence="3 4">SAG 2145</strain>
    </source>
</reference>
<feature type="region of interest" description="Disordered" evidence="1">
    <location>
        <begin position="152"/>
        <end position="192"/>
    </location>
</feature>
<organism evidence="3 4">
    <name type="scientific">Apatococcus lobatus</name>
    <dbReference type="NCBI Taxonomy" id="904363"/>
    <lineage>
        <taxon>Eukaryota</taxon>
        <taxon>Viridiplantae</taxon>
        <taxon>Chlorophyta</taxon>
        <taxon>core chlorophytes</taxon>
        <taxon>Trebouxiophyceae</taxon>
        <taxon>Chlorellales</taxon>
        <taxon>Chlorellaceae</taxon>
        <taxon>Apatococcus</taxon>
    </lineage>
</organism>